<gene>
    <name evidence="2" type="ORF">SEPCBS57363_006402</name>
</gene>
<name>A0ABP0E615_9PEZI</name>
<evidence type="ECO:0000256" key="1">
    <source>
        <dbReference type="SAM" id="MobiDB-lite"/>
    </source>
</evidence>
<organism evidence="2 3">
    <name type="scientific">Sporothrix epigloea</name>
    <dbReference type="NCBI Taxonomy" id="1892477"/>
    <lineage>
        <taxon>Eukaryota</taxon>
        <taxon>Fungi</taxon>
        <taxon>Dikarya</taxon>
        <taxon>Ascomycota</taxon>
        <taxon>Pezizomycotina</taxon>
        <taxon>Sordariomycetes</taxon>
        <taxon>Sordariomycetidae</taxon>
        <taxon>Ophiostomatales</taxon>
        <taxon>Ophiostomataceae</taxon>
        <taxon>Sporothrix</taxon>
    </lineage>
</organism>
<proteinExistence type="predicted"/>
<sequence>MSDYYDTFSQIPHLDVEEELYEWWKAMRLAIYKRKSVAYLDVDDPTYIGWTTERARNVYCGEKPSARFSEPLPAGVYGRQAPSANLTRASSGNLKAVAVQEAEAKRRFESWLDRLAYWEDSILRYETRRERFASELMEVDKLIESSVADVYKHFFAENDGPKEKIMTILERVRPSVARLALYLDNKYETVMDAAPMTIEPFHDPTFDAWLSKWRSMIRDQIDQDGIKVRQTRWLYDFGAIQHCLPTLAVRMHDLYKECLMINCELTKYNLVMGVVRLVDDSRRFEDMRHEHNQRKDAEAKQPTPNAPPLAPRGPKRTRHGNHKSGQAQNPQSSCCEGCDMPGHKLEHCWHLLPQKRPSRFQNNEKSREIQARATQRLAENPALAERLAKVTGPPAGGR</sequence>
<feature type="region of interest" description="Disordered" evidence="1">
    <location>
        <begin position="288"/>
        <end position="334"/>
    </location>
</feature>
<evidence type="ECO:0000313" key="2">
    <source>
        <dbReference type="EMBL" id="CAK7274902.1"/>
    </source>
</evidence>
<accession>A0ABP0E615</accession>
<feature type="compositionally biased region" description="Polar residues" evidence="1">
    <location>
        <begin position="323"/>
        <end position="334"/>
    </location>
</feature>
<dbReference type="Proteomes" id="UP001642501">
    <property type="component" value="Unassembled WGS sequence"/>
</dbReference>
<keyword evidence="3" id="KW-1185">Reference proteome</keyword>
<evidence type="ECO:0000313" key="3">
    <source>
        <dbReference type="Proteomes" id="UP001642501"/>
    </source>
</evidence>
<dbReference type="EMBL" id="CAWUOM010000189">
    <property type="protein sequence ID" value="CAK7274902.1"/>
    <property type="molecule type" value="Genomic_DNA"/>
</dbReference>
<reference evidence="2 3" key="1">
    <citation type="submission" date="2024-01" db="EMBL/GenBank/DDBJ databases">
        <authorList>
            <person name="Allen C."/>
            <person name="Tagirdzhanova G."/>
        </authorList>
    </citation>
    <scope>NUCLEOTIDE SEQUENCE [LARGE SCALE GENOMIC DNA]</scope>
    <source>
        <strain evidence="2 3">CBS 573.63</strain>
    </source>
</reference>
<feature type="region of interest" description="Disordered" evidence="1">
    <location>
        <begin position="375"/>
        <end position="398"/>
    </location>
</feature>
<comment type="caution">
    <text evidence="2">The sequence shown here is derived from an EMBL/GenBank/DDBJ whole genome shotgun (WGS) entry which is preliminary data.</text>
</comment>
<feature type="compositionally biased region" description="Basic residues" evidence="1">
    <location>
        <begin position="313"/>
        <end position="322"/>
    </location>
</feature>
<evidence type="ECO:0008006" key="4">
    <source>
        <dbReference type="Google" id="ProtNLM"/>
    </source>
</evidence>
<feature type="compositionally biased region" description="Basic and acidic residues" evidence="1">
    <location>
        <begin position="288"/>
        <end position="299"/>
    </location>
</feature>
<protein>
    <recommendedName>
        <fullName evidence="4">Gag protein</fullName>
    </recommendedName>
</protein>